<dbReference type="InterPro" id="IPR025657">
    <property type="entry name" value="RadC_JAB"/>
</dbReference>
<dbReference type="GO" id="GO:0046872">
    <property type="term" value="F:metal ion binding"/>
    <property type="evidence" value="ECO:0007669"/>
    <property type="project" value="UniProtKB-KW"/>
</dbReference>
<evidence type="ECO:0000256" key="3">
    <source>
        <dbReference type="ARBA" id="ARBA00022801"/>
    </source>
</evidence>
<name>A0A1S7DQ81_RIEAN</name>
<dbReference type="InterPro" id="IPR046778">
    <property type="entry name" value="UPF0758_N"/>
</dbReference>
<accession>A0A1S7DQ81</accession>
<dbReference type="AlphaFoldDB" id="A0A1S7DQ81"/>
<dbReference type="InterPro" id="IPR020891">
    <property type="entry name" value="UPF0758_CS"/>
</dbReference>
<dbReference type="InterPro" id="IPR037518">
    <property type="entry name" value="MPN"/>
</dbReference>
<dbReference type="NCBIfam" id="TIGR00608">
    <property type="entry name" value="radc"/>
    <property type="match status" value="1"/>
</dbReference>
<dbReference type="CDD" id="cd08071">
    <property type="entry name" value="MPN_DUF2466"/>
    <property type="match status" value="1"/>
</dbReference>
<dbReference type="SUPFAM" id="SSF102712">
    <property type="entry name" value="JAB1/MPN domain"/>
    <property type="match status" value="1"/>
</dbReference>
<organism evidence="8 9">
    <name type="scientific">Riemerella anatipestifer</name>
    <name type="common">Moraxella anatipestifer</name>
    <dbReference type="NCBI Taxonomy" id="34085"/>
    <lineage>
        <taxon>Bacteria</taxon>
        <taxon>Pseudomonadati</taxon>
        <taxon>Bacteroidota</taxon>
        <taxon>Flavobacteriia</taxon>
        <taxon>Flavobacteriales</taxon>
        <taxon>Weeksellaceae</taxon>
        <taxon>Riemerella</taxon>
    </lineage>
</organism>
<evidence type="ECO:0000313" key="8">
    <source>
        <dbReference type="EMBL" id="AQY21256.1"/>
    </source>
</evidence>
<dbReference type="RefSeq" id="WP_079206469.1">
    <property type="nucleotide sequence ID" value="NZ_CP011859.1"/>
</dbReference>
<evidence type="ECO:0000259" key="7">
    <source>
        <dbReference type="PROSITE" id="PS50249"/>
    </source>
</evidence>
<dbReference type="InterPro" id="IPR001405">
    <property type="entry name" value="UPF0758"/>
</dbReference>
<feature type="domain" description="MPN" evidence="7">
    <location>
        <begin position="103"/>
        <end position="225"/>
    </location>
</feature>
<dbReference type="PANTHER" id="PTHR30471">
    <property type="entry name" value="DNA REPAIR PROTEIN RADC"/>
    <property type="match status" value="1"/>
</dbReference>
<evidence type="ECO:0000256" key="5">
    <source>
        <dbReference type="ARBA" id="ARBA00023049"/>
    </source>
</evidence>
<comment type="similarity">
    <text evidence="6">Belongs to the UPF0758 family.</text>
</comment>
<keyword evidence="2" id="KW-0479">Metal-binding</keyword>
<dbReference type="EMBL" id="CP011859">
    <property type="protein sequence ID" value="AQY21256.1"/>
    <property type="molecule type" value="Genomic_DNA"/>
</dbReference>
<dbReference type="GO" id="GO:0008237">
    <property type="term" value="F:metallopeptidase activity"/>
    <property type="evidence" value="ECO:0007669"/>
    <property type="project" value="UniProtKB-KW"/>
</dbReference>
<dbReference type="NCBIfam" id="NF000642">
    <property type="entry name" value="PRK00024.1"/>
    <property type="match status" value="1"/>
</dbReference>
<dbReference type="GO" id="GO:0006508">
    <property type="term" value="P:proteolysis"/>
    <property type="evidence" value="ECO:0007669"/>
    <property type="project" value="UniProtKB-KW"/>
</dbReference>
<dbReference type="PROSITE" id="PS01302">
    <property type="entry name" value="UPF0758"/>
    <property type="match status" value="1"/>
</dbReference>
<dbReference type="PANTHER" id="PTHR30471:SF3">
    <property type="entry name" value="UPF0758 PROTEIN YEES-RELATED"/>
    <property type="match status" value="1"/>
</dbReference>
<gene>
    <name evidence="8" type="ORF">AB406_0295</name>
</gene>
<dbReference type="Gene3D" id="3.40.140.10">
    <property type="entry name" value="Cytidine Deaminase, domain 2"/>
    <property type="match status" value="1"/>
</dbReference>
<dbReference type="PROSITE" id="PS50249">
    <property type="entry name" value="MPN"/>
    <property type="match status" value="1"/>
</dbReference>
<evidence type="ECO:0000313" key="9">
    <source>
        <dbReference type="Proteomes" id="UP000189883"/>
    </source>
</evidence>
<proteinExistence type="inferred from homology"/>
<keyword evidence="3" id="KW-0378">Hydrolase</keyword>
<keyword evidence="1" id="KW-0645">Protease</keyword>
<protein>
    <submittedName>
        <fullName evidence="8">DNA repair protein</fullName>
    </submittedName>
</protein>
<reference evidence="8 9" key="1">
    <citation type="submission" date="2015-06" db="EMBL/GenBank/DDBJ databases">
        <title>R. anatipestifer strain HXb2 is the most virulent strain so far, and the genome sequence would help us uncover the pathogenesis.</title>
        <authorList>
            <person name="Hu Q."/>
            <person name="Qi J."/>
            <person name="Bo H."/>
            <person name="Liu G."/>
            <person name="Tao M."/>
            <person name="Ding Y."/>
            <person name="Xue Y."/>
        </authorList>
    </citation>
    <scope>NUCLEOTIDE SEQUENCE [LARGE SCALE GENOMIC DNA]</scope>
    <source>
        <strain evidence="8 9">HXb2</strain>
    </source>
</reference>
<dbReference type="Pfam" id="PF04002">
    <property type="entry name" value="RadC"/>
    <property type="match status" value="1"/>
</dbReference>
<keyword evidence="4" id="KW-0862">Zinc</keyword>
<sequence>MSIKNLSEDDRPREKFLTKGRDVLSDAELLAIIMGSGNREESAVDLARRILQTYGHNWNALSEVGVADLMKFRGVGEAKAISIATALEIGRRRAMQEQPKRLQITQSSDIFEMMAPLLSDLPNEEFWVIFLNQSNKVLQKKPLSKGGISGTVVDVRLMFKMALEHYATAIIVVHNHPSGNASPSEQDLEITKKIKEAGVLLDIRLLDHIIIAKNKYFSFADEGVL</sequence>
<evidence type="ECO:0000256" key="6">
    <source>
        <dbReference type="RuleBase" id="RU003797"/>
    </source>
</evidence>
<dbReference type="Proteomes" id="UP000189883">
    <property type="component" value="Chromosome"/>
</dbReference>
<keyword evidence="5" id="KW-0482">Metalloprotease</keyword>
<evidence type="ECO:0000256" key="4">
    <source>
        <dbReference type="ARBA" id="ARBA00022833"/>
    </source>
</evidence>
<dbReference type="Pfam" id="PF20582">
    <property type="entry name" value="UPF0758_N"/>
    <property type="match status" value="1"/>
</dbReference>
<evidence type="ECO:0000256" key="2">
    <source>
        <dbReference type="ARBA" id="ARBA00022723"/>
    </source>
</evidence>
<evidence type="ECO:0000256" key="1">
    <source>
        <dbReference type="ARBA" id="ARBA00022670"/>
    </source>
</evidence>